<dbReference type="PANTHER" id="PTHR10579">
    <property type="entry name" value="CALCIUM-ACTIVATED CHLORIDE CHANNEL REGULATOR"/>
    <property type="match status" value="1"/>
</dbReference>
<comment type="caution">
    <text evidence="2">The sequence shown here is derived from an EMBL/GenBank/DDBJ whole genome shotgun (WGS) entry which is preliminary data.</text>
</comment>
<dbReference type="Pfam" id="PF00092">
    <property type="entry name" value="VWA"/>
    <property type="match status" value="1"/>
</dbReference>
<keyword evidence="3" id="KW-1185">Reference proteome</keyword>
<dbReference type="AlphaFoldDB" id="A0A9X1L4L2"/>
<dbReference type="InterPro" id="IPR036465">
    <property type="entry name" value="vWFA_dom_sf"/>
</dbReference>
<dbReference type="PANTHER" id="PTHR10579:SF43">
    <property type="entry name" value="ZINC FINGER (C3HC4-TYPE RING FINGER) FAMILY PROTEIN"/>
    <property type="match status" value="1"/>
</dbReference>
<evidence type="ECO:0000313" key="3">
    <source>
        <dbReference type="Proteomes" id="UP001139199"/>
    </source>
</evidence>
<reference evidence="2" key="1">
    <citation type="submission" date="2021-10" db="EMBL/GenBank/DDBJ databases">
        <title>Tamlana sargassums sp. nov., and Tamlana laminarinivorans sp. nov., two new bacteria isolated from the brown alga.</title>
        <authorList>
            <person name="Li J."/>
        </authorList>
    </citation>
    <scope>NUCLEOTIDE SEQUENCE</scope>
    <source>
        <strain evidence="2">PT2-4</strain>
    </source>
</reference>
<name>A0A9X1L4L2_9FLAO</name>
<dbReference type="InterPro" id="IPR051266">
    <property type="entry name" value="CLCR"/>
</dbReference>
<dbReference type="InterPro" id="IPR002035">
    <property type="entry name" value="VWF_A"/>
</dbReference>
<evidence type="ECO:0000259" key="1">
    <source>
        <dbReference type="PROSITE" id="PS50234"/>
    </source>
</evidence>
<dbReference type="SUPFAM" id="SSF53300">
    <property type="entry name" value="vWA-like"/>
    <property type="match status" value="1"/>
</dbReference>
<dbReference type="SMART" id="SM00327">
    <property type="entry name" value="VWA"/>
    <property type="match status" value="1"/>
</dbReference>
<protein>
    <submittedName>
        <fullName evidence="2">VWA domain-containing protein</fullName>
    </submittedName>
</protein>
<proteinExistence type="predicted"/>
<feature type="domain" description="VWFA" evidence="1">
    <location>
        <begin position="111"/>
        <end position="276"/>
    </location>
</feature>
<dbReference type="EMBL" id="JAJAPW010000002">
    <property type="protein sequence ID" value="MCB4798446.1"/>
    <property type="molecule type" value="Genomic_DNA"/>
</dbReference>
<dbReference type="Gene3D" id="3.40.50.410">
    <property type="entry name" value="von Willebrand factor, type A domain"/>
    <property type="match status" value="1"/>
</dbReference>
<sequence length="324" mass="35888">MKKLVLFLILVTTILRCSKTETRDPNAPFEDANDITTTTLETTIPRLEVSQSEGIITVMLSVTDQNGKPLEKFTLGNYLVKMSVNGNEFEVVSNNKIALSIFDELNNKPLAIATTMDYSSSMAESDILEMEQAMREFINLKSDIDLMSIIKFASYIDEVQPFTSDTSILIDAVDSEPTYIGTSTAFYSACDLGLEKATELNNALPIVIGFTDGLDNRSSINESQLISNSTALNTPIYTVGFGDANQTILQYLASQTGGRFFYTPTSDEINNLYQLISEQLRKLYVLEWVTNFPTSTEVTIEITTEYSAANGNFTDVSTKTITIE</sequence>
<dbReference type="CDD" id="cd00198">
    <property type="entry name" value="vWFA"/>
    <property type="match status" value="1"/>
</dbReference>
<organism evidence="2 3">
    <name type="scientific">Neotamlana laminarinivorans</name>
    <dbReference type="NCBI Taxonomy" id="2883124"/>
    <lineage>
        <taxon>Bacteria</taxon>
        <taxon>Pseudomonadati</taxon>
        <taxon>Bacteroidota</taxon>
        <taxon>Flavobacteriia</taxon>
        <taxon>Flavobacteriales</taxon>
        <taxon>Flavobacteriaceae</taxon>
        <taxon>Neotamlana</taxon>
    </lineage>
</organism>
<gene>
    <name evidence="2" type="ORF">LG649_06300</name>
</gene>
<dbReference type="RefSeq" id="WP_226542356.1">
    <property type="nucleotide sequence ID" value="NZ_JAJAPW010000002.1"/>
</dbReference>
<dbReference type="Proteomes" id="UP001139199">
    <property type="component" value="Unassembled WGS sequence"/>
</dbReference>
<evidence type="ECO:0000313" key="2">
    <source>
        <dbReference type="EMBL" id="MCB4798446.1"/>
    </source>
</evidence>
<dbReference type="PROSITE" id="PS50234">
    <property type="entry name" value="VWFA"/>
    <property type="match status" value="1"/>
</dbReference>
<accession>A0A9X1L4L2</accession>